<dbReference type="SUPFAM" id="SSF81383">
    <property type="entry name" value="F-box domain"/>
    <property type="match status" value="1"/>
</dbReference>
<comment type="caution">
    <text evidence="2">The sequence shown here is derived from an EMBL/GenBank/DDBJ whole genome shotgun (WGS) entry which is preliminary data.</text>
</comment>
<keyword evidence="3" id="KW-1185">Reference proteome</keyword>
<dbReference type="InterPro" id="IPR001810">
    <property type="entry name" value="F-box_dom"/>
</dbReference>
<dbReference type="PANTHER" id="PTHR31111">
    <property type="entry name" value="BNAA05G37150D PROTEIN-RELATED"/>
    <property type="match status" value="1"/>
</dbReference>
<dbReference type="Proteomes" id="UP000467841">
    <property type="component" value="Unassembled WGS sequence"/>
</dbReference>
<dbReference type="SMART" id="SM00256">
    <property type="entry name" value="FBOX"/>
    <property type="match status" value="1"/>
</dbReference>
<reference evidence="2" key="1">
    <citation type="submission" date="2020-01" db="EMBL/GenBank/DDBJ databases">
        <authorList>
            <person name="Mishra B."/>
        </authorList>
    </citation>
    <scope>NUCLEOTIDE SEQUENCE [LARGE SCALE GENOMIC DNA]</scope>
</reference>
<dbReference type="Pfam" id="PF00646">
    <property type="entry name" value="F-box"/>
    <property type="match status" value="1"/>
</dbReference>
<feature type="domain" description="F-box" evidence="1">
    <location>
        <begin position="13"/>
        <end position="53"/>
    </location>
</feature>
<organism evidence="2 3">
    <name type="scientific">Microthlaspi erraticum</name>
    <dbReference type="NCBI Taxonomy" id="1685480"/>
    <lineage>
        <taxon>Eukaryota</taxon>
        <taxon>Viridiplantae</taxon>
        <taxon>Streptophyta</taxon>
        <taxon>Embryophyta</taxon>
        <taxon>Tracheophyta</taxon>
        <taxon>Spermatophyta</taxon>
        <taxon>Magnoliopsida</taxon>
        <taxon>eudicotyledons</taxon>
        <taxon>Gunneridae</taxon>
        <taxon>Pentapetalae</taxon>
        <taxon>rosids</taxon>
        <taxon>malvids</taxon>
        <taxon>Brassicales</taxon>
        <taxon>Brassicaceae</taxon>
        <taxon>Coluteocarpeae</taxon>
        <taxon>Microthlaspi</taxon>
    </lineage>
</organism>
<dbReference type="InterPro" id="IPR036047">
    <property type="entry name" value="F-box-like_dom_sf"/>
</dbReference>
<dbReference type="EMBL" id="CACVBM020001101">
    <property type="protein sequence ID" value="CAA7030992.1"/>
    <property type="molecule type" value="Genomic_DNA"/>
</dbReference>
<gene>
    <name evidence="2" type="ORF">MERR_LOCUS18227</name>
</gene>
<dbReference type="AlphaFoldDB" id="A0A6D2J0W6"/>
<dbReference type="NCBIfam" id="TIGR01640">
    <property type="entry name" value="F_box_assoc_1"/>
    <property type="match status" value="1"/>
</dbReference>
<accession>A0A6D2J0W6</accession>
<sequence length="392" mass="45401">MKRLKQQLYSDPIPVDILIDIFSRVPRKSIDRFRCVSKFWGYVVRRPDFTELFLTKSSTRPRILFTVKDKGKLLFYSSPQPQNPDDNSTLVATRYHTSFPKYVPSDSDECSTVGGLALLYEVREGKVSVICNPITGEFLTLPKVLLKDKTLTQVKAKGFKKAKAAVPRICLGYDPISKQFKVLCVISSGCEGPNTHQVLTLESGKPLWRRIECEFHFNSMFDNICINGVLYFRAKLGETSVVVCFDVRSEKFGFINLDKDVLGEEDDDYDDGRLALFNYKGKLGLREGTDYWSTKDELVLWVLEDAANHKWSKLTYELPRFLRREQFVGMTRTGDIVFLSFPFFYRPNNFCLYFYNLQSETVAKVNLNGFEEFKNYRAFDIFLDYVENLKFT</sequence>
<name>A0A6D2J0W6_9BRAS</name>
<dbReference type="InterPro" id="IPR017451">
    <property type="entry name" value="F-box-assoc_interact_dom"/>
</dbReference>
<protein>
    <recommendedName>
        <fullName evidence="1">F-box domain-containing protein</fullName>
    </recommendedName>
</protein>
<evidence type="ECO:0000313" key="2">
    <source>
        <dbReference type="EMBL" id="CAA7030992.1"/>
    </source>
</evidence>
<evidence type="ECO:0000313" key="3">
    <source>
        <dbReference type="Proteomes" id="UP000467841"/>
    </source>
</evidence>
<dbReference type="PANTHER" id="PTHR31111:SF65">
    <property type="entry name" value="F-BOX DOMAIN-CONTAINING PROTEIN"/>
    <property type="match status" value="1"/>
</dbReference>
<dbReference type="InterPro" id="IPR013187">
    <property type="entry name" value="F-box-assoc_dom_typ3"/>
</dbReference>
<proteinExistence type="predicted"/>
<dbReference type="Pfam" id="PF08268">
    <property type="entry name" value="FBA_3"/>
    <property type="match status" value="1"/>
</dbReference>
<evidence type="ECO:0000259" key="1">
    <source>
        <dbReference type="SMART" id="SM00256"/>
    </source>
</evidence>
<dbReference type="OrthoDB" id="1076913at2759"/>